<evidence type="ECO:0000313" key="3">
    <source>
        <dbReference type="Proteomes" id="UP000244336"/>
    </source>
</evidence>
<protein>
    <submittedName>
        <fullName evidence="2">Uncharacterized protein</fullName>
    </submittedName>
</protein>
<evidence type="ECO:0000313" key="2">
    <source>
        <dbReference type="EMBL" id="PUZ43663.1"/>
    </source>
</evidence>
<dbReference type="Gramene" id="PUZ43663">
    <property type="protein sequence ID" value="PUZ43663"/>
    <property type="gene ID" value="GQ55_8G025900"/>
</dbReference>
<feature type="region of interest" description="Disordered" evidence="1">
    <location>
        <begin position="1"/>
        <end position="26"/>
    </location>
</feature>
<organism evidence="2 3">
    <name type="scientific">Panicum hallii var. hallii</name>
    <dbReference type="NCBI Taxonomy" id="1504633"/>
    <lineage>
        <taxon>Eukaryota</taxon>
        <taxon>Viridiplantae</taxon>
        <taxon>Streptophyta</taxon>
        <taxon>Embryophyta</taxon>
        <taxon>Tracheophyta</taxon>
        <taxon>Spermatophyta</taxon>
        <taxon>Magnoliopsida</taxon>
        <taxon>Liliopsida</taxon>
        <taxon>Poales</taxon>
        <taxon>Poaceae</taxon>
        <taxon>PACMAD clade</taxon>
        <taxon>Panicoideae</taxon>
        <taxon>Panicodae</taxon>
        <taxon>Paniceae</taxon>
        <taxon>Panicinae</taxon>
        <taxon>Panicum</taxon>
        <taxon>Panicum sect. Panicum</taxon>
    </lineage>
</organism>
<keyword evidence="3" id="KW-1185">Reference proteome</keyword>
<gene>
    <name evidence="2" type="ORF">GQ55_8G025900</name>
</gene>
<sequence length="175" mass="19429">MDAVELAPKATNAEELVPDSMEAPEEDALDSMDAALEALEELTPEGLTASASLPESLAPEEIVVPESLPDFVPDSMEPESQGTLCKRCNTIHGDNDIVACRLARREASRCECCRVVHRDYDLAARILDDQDKFDCLIYISDVDKLQMSGEIILVPEHVQNKLDEQRKMKKDANKE</sequence>
<dbReference type="EMBL" id="CM009756">
    <property type="protein sequence ID" value="PUZ43663.1"/>
    <property type="molecule type" value="Genomic_DNA"/>
</dbReference>
<dbReference type="AlphaFoldDB" id="A0A2T7CK92"/>
<dbReference type="OrthoDB" id="688641at2759"/>
<proteinExistence type="predicted"/>
<accession>A0A2T7CK92</accession>
<dbReference type="Proteomes" id="UP000244336">
    <property type="component" value="Chromosome 8"/>
</dbReference>
<reference evidence="2 3" key="1">
    <citation type="submission" date="2018-04" db="EMBL/GenBank/DDBJ databases">
        <title>WGS assembly of Panicum hallii var. hallii HAL2.</title>
        <authorList>
            <person name="Lovell J."/>
            <person name="Jenkins J."/>
            <person name="Lowry D."/>
            <person name="Mamidi S."/>
            <person name="Sreedasyam A."/>
            <person name="Weng X."/>
            <person name="Barry K."/>
            <person name="Bonette J."/>
            <person name="Campitelli B."/>
            <person name="Daum C."/>
            <person name="Gordon S."/>
            <person name="Gould B."/>
            <person name="Lipzen A."/>
            <person name="MacQueen A."/>
            <person name="Palacio-Mejia J."/>
            <person name="Plott C."/>
            <person name="Shakirov E."/>
            <person name="Shu S."/>
            <person name="Yoshinaga Y."/>
            <person name="Zane M."/>
            <person name="Rokhsar D."/>
            <person name="Grimwood J."/>
            <person name="Schmutz J."/>
            <person name="Juenger T."/>
        </authorList>
    </citation>
    <scope>NUCLEOTIDE SEQUENCE [LARGE SCALE GENOMIC DNA]</scope>
    <source>
        <strain evidence="3">cv. HAL2</strain>
    </source>
</reference>
<evidence type="ECO:0000256" key="1">
    <source>
        <dbReference type="SAM" id="MobiDB-lite"/>
    </source>
</evidence>
<name>A0A2T7CK92_9POAL</name>